<dbReference type="GO" id="GO:0030729">
    <property type="term" value="F:acetoacetate-CoA ligase activity"/>
    <property type="evidence" value="ECO:0007669"/>
    <property type="project" value="TreeGrafter"/>
</dbReference>
<reference evidence="1 2" key="1">
    <citation type="submission" date="2024-04" db="EMBL/GenBank/DDBJ databases">
        <authorList>
            <person name="Rising A."/>
            <person name="Reimegard J."/>
            <person name="Sonavane S."/>
            <person name="Akerstrom W."/>
            <person name="Nylinder S."/>
            <person name="Hedman E."/>
            <person name="Kallberg Y."/>
        </authorList>
    </citation>
    <scope>NUCLEOTIDE SEQUENCE [LARGE SCALE GENOMIC DNA]</scope>
</reference>
<dbReference type="EMBL" id="CAXIEN010000253">
    <property type="protein sequence ID" value="CAL1289684.1"/>
    <property type="molecule type" value="Genomic_DNA"/>
</dbReference>
<dbReference type="AlphaFoldDB" id="A0AAV2B2M5"/>
<accession>A0AAV2B2M5</accession>
<dbReference type="PANTHER" id="PTHR42921:SF1">
    <property type="entry name" value="ACETOACETYL-COA SYNTHETASE"/>
    <property type="match status" value="1"/>
</dbReference>
<keyword evidence="2" id="KW-1185">Reference proteome</keyword>
<evidence type="ECO:0000313" key="1">
    <source>
        <dbReference type="EMBL" id="CAL1289684.1"/>
    </source>
</evidence>
<proteinExistence type="predicted"/>
<evidence type="ECO:0008006" key="3">
    <source>
        <dbReference type="Google" id="ProtNLM"/>
    </source>
</evidence>
<sequence length="95" mass="11067">MIMVHDIEEIADSICVAQVNDRGDSRAILFVKVKNGHILEKDIICKIEENILKEFTIFYIPKVILQVKDIPSVHLYWQVRMEKDTVKTIRSVKTL</sequence>
<dbReference type="PANTHER" id="PTHR42921">
    <property type="entry name" value="ACETOACETYL-COA SYNTHETASE"/>
    <property type="match status" value="1"/>
</dbReference>
<name>A0AAV2B2M5_9ARAC</name>
<gene>
    <name evidence="1" type="ORF">LARSCL_LOCUS16076</name>
</gene>
<comment type="caution">
    <text evidence="1">The sequence shown here is derived from an EMBL/GenBank/DDBJ whole genome shotgun (WGS) entry which is preliminary data.</text>
</comment>
<organism evidence="1 2">
    <name type="scientific">Larinioides sclopetarius</name>
    <dbReference type="NCBI Taxonomy" id="280406"/>
    <lineage>
        <taxon>Eukaryota</taxon>
        <taxon>Metazoa</taxon>
        <taxon>Ecdysozoa</taxon>
        <taxon>Arthropoda</taxon>
        <taxon>Chelicerata</taxon>
        <taxon>Arachnida</taxon>
        <taxon>Araneae</taxon>
        <taxon>Araneomorphae</taxon>
        <taxon>Entelegynae</taxon>
        <taxon>Araneoidea</taxon>
        <taxon>Araneidae</taxon>
        <taxon>Larinioides</taxon>
    </lineage>
</organism>
<dbReference type="Proteomes" id="UP001497382">
    <property type="component" value="Unassembled WGS sequence"/>
</dbReference>
<protein>
    <recommendedName>
        <fullName evidence="3">Acetyl-CoA synthetase</fullName>
    </recommendedName>
</protein>
<evidence type="ECO:0000313" key="2">
    <source>
        <dbReference type="Proteomes" id="UP001497382"/>
    </source>
</evidence>